<evidence type="ECO:0000256" key="5">
    <source>
        <dbReference type="SAM" id="MobiDB-lite"/>
    </source>
</evidence>
<evidence type="ECO:0000313" key="7">
    <source>
        <dbReference type="EMBL" id="GIE65227.1"/>
    </source>
</evidence>
<dbReference type="RefSeq" id="WP_203824277.1">
    <property type="nucleotide sequence ID" value="NZ_BAAATY010000008.1"/>
</dbReference>
<evidence type="ECO:0000259" key="6">
    <source>
        <dbReference type="PROSITE" id="PS50977"/>
    </source>
</evidence>
<accession>A0ABQ4B3I1</accession>
<dbReference type="InterPro" id="IPR036271">
    <property type="entry name" value="Tet_transcr_reg_TetR-rel_C_sf"/>
</dbReference>
<evidence type="ECO:0000256" key="4">
    <source>
        <dbReference type="PROSITE-ProRule" id="PRU00335"/>
    </source>
</evidence>
<dbReference type="InterPro" id="IPR001647">
    <property type="entry name" value="HTH_TetR"/>
</dbReference>
<gene>
    <name evidence="7" type="ORF">Apa02nite_013350</name>
</gene>
<keyword evidence="3" id="KW-0804">Transcription</keyword>
<dbReference type="InterPro" id="IPR050109">
    <property type="entry name" value="HTH-type_TetR-like_transc_reg"/>
</dbReference>
<dbReference type="PANTHER" id="PTHR30055:SF151">
    <property type="entry name" value="TRANSCRIPTIONAL REGULATORY PROTEIN"/>
    <property type="match status" value="1"/>
</dbReference>
<dbReference type="SUPFAM" id="SSF48498">
    <property type="entry name" value="Tetracyclin repressor-like, C-terminal domain"/>
    <property type="match status" value="1"/>
</dbReference>
<dbReference type="InterPro" id="IPR004111">
    <property type="entry name" value="Repressor_TetR_C"/>
</dbReference>
<feature type="compositionally biased region" description="Basic and acidic residues" evidence="5">
    <location>
        <begin position="266"/>
        <end position="279"/>
    </location>
</feature>
<dbReference type="InterPro" id="IPR009057">
    <property type="entry name" value="Homeodomain-like_sf"/>
</dbReference>
<dbReference type="EMBL" id="BOMS01000017">
    <property type="protein sequence ID" value="GIE65227.1"/>
    <property type="molecule type" value="Genomic_DNA"/>
</dbReference>
<protein>
    <submittedName>
        <fullName evidence="7">TetR family transcriptional regulator</fullName>
    </submittedName>
</protein>
<reference evidence="7 8" key="1">
    <citation type="submission" date="2021-01" db="EMBL/GenBank/DDBJ databases">
        <title>Whole genome shotgun sequence of Actinoplanes palleronii NBRC 14916.</title>
        <authorList>
            <person name="Komaki H."/>
            <person name="Tamura T."/>
        </authorList>
    </citation>
    <scope>NUCLEOTIDE SEQUENCE [LARGE SCALE GENOMIC DNA]</scope>
    <source>
        <strain evidence="7 8">NBRC 14916</strain>
    </source>
</reference>
<keyword evidence="1" id="KW-0805">Transcription regulation</keyword>
<comment type="caution">
    <text evidence="7">The sequence shown here is derived from an EMBL/GenBank/DDBJ whole genome shotgun (WGS) entry which is preliminary data.</text>
</comment>
<evidence type="ECO:0000256" key="1">
    <source>
        <dbReference type="ARBA" id="ARBA00023015"/>
    </source>
</evidence>
<feature type="domain" description="HTH tetR-type" evidence="6">
    <location>
        <begin position="22"/>
        <end position="82"/>
    </location>
</feature>
<sequence>MPDLPDSVWTRPPRTTRGDQPALSRAQIVRAAIELLDTEGAAGLSMRRLGTKLGSGTTSAYWYVTNKDELLELAVDEVLGEIYVPEPGDTGWRIGASILANGMRAALLRHPWVIGQLGARPTVGPNAMRMGDRTVALFTAAGFQGLQISYAGSLLHSHAIGAATTEAAMTAAARRAGSTLAGVAESVLPAIERTAGTYPHVERWLRENGVGGPDPDRLLDDAFTFGLDRLLDGLSHWLTHHPNPPHHPDPAQQPDPVQRPGAAPRPGREQRPDLDQGAA</sequence>
<dbReference type="Pfam" id="PF02909">
    <property type="entry name" value="TetR_C_1"/>
    <property type="match status" value="1"/>
</dbReference>
<dbReference type="Gene3D" id="1.10.357.10">
    <property type="entry name" value="Tetracycline Repressor, domain 2"/>
    <property type="match status" value="1"/>
</dbReference>
<keyword evidence="2 4" id="KW-0238">DNA-binding</keyword>
<organism evidence="7 8">
    <name type="scientific">Actinoplanes palleronii</name>
    <dbReference type="NCBI Taxonomy" id="113570"/>
    <lineage>
        <taxon>Bacteria</taxon>
        <taxon>Bacillati</taxon>
        <taxon>Actinomycetota</taxon>
        <taxon>Actinomycetes</taxon>
        <taxon>Micromonosporales</taxon>
        <taxon>Micromonosporaceae</taxon>
        <taxon>Actinoplanes</taxon>
    </lineage>
</organism>
<dbReference type="Gene3D" id="1.10.10.60">
    <property type="entry name" value="Homeodomain-like"/>
    <property type="match status" value="1"/>
</dbReference>
<feature type="DNA-binding region" description="H-T-H motif" evidence="4">
    <location>
        <begin position="45"/>
        <end position="64"/>
    </location>
</feature>
<dbReference type="PROSITE" id="PS50977">
    <property type="entry name" value="HTH_TETR_2"/>
    <property type="match status" value="1"/>
</dbReference>
<name>A0ABQ4B3I1_9ACTN</name>
<dbReference type="Proteomes" id="UP000624709">
    <property type="component" value="Unassembled WGS sequence"/>
</dbReference>
<evidence type="ECO:0000313" key="8">
    <source>
        <dbReference type="Proteomes" id="UP000624709"/>
    </source>
</evidence>
<dbReference type="SUPFAM" id="SSF46689">
    <property type="entry name" value="Homeodomain-like"/>
    <property type="match status" value="1"/>
</dbReference>
<evidence type="ECO:0000256" key="2">
    <source>
        <dbReference type="ARBA" id="ARBA00023125"/>
    </source>
</evidence>
<feature type="region of interest" description="Disordered" evidence="5">
    <location>
        <begin position="1"/>
        <end position="22"/>
    </location>
</feature>
<feature type="region of interest" description="Disordered" evidence="5">
    <location>
        <begin position="238"/>
        <end position="279"/>
    </location>
</feature>
<proteinExistence type="predicted"/>
<keyword evidence="8" id="KW-1185">Reference proteome</keyword>
<dbReference type="Pfam" id="PF00440">
    <property type="entry name" value="TetR_N"/>
    <property type="match status" value="1"/>
</dbReference>
<evidence type="ECO:0000256" key="3">
    <source>
        <dbReference type="ARBA" id="ARBA00023163"/>
    </source>
</evidence>
<dbReference type="PANTHER" id="PTHR30055">
    <property type="entry name" value="HTH-TYPE TRANSCRIPTIONAL REGULATOR RUTR"/>
    <property type="match status" value="1"/>
</dbReference>